<name>F7Q222_9MOLU</name>
<dbReference type="InterPro" id="IPR036188">
    <property type="entry name" value="FAD/NAD-bd_sf"/>
</dbReference>
<organism evidence="4 5">
    <name type="scientific">Haloplasma contractile SSD-17B</name>
    <dbReference type="NCBI Taxonomy" id="1033810"/>
    <lineage>
        <taxon>Bacteria</taxon>
        <taxon>Bacillati</taxon>
        <taxon>Mycoplasmatota</taxon>
        <taxon>Mollicutes</taxon>
        <taxon>Haloplasmatales</taxon>
        <taxon>Haloplasmataceae</taxon>
        <taxon>Haloplasma</taxon>
    </lineage>
</organism>
<dbReference type="Proteomes" id="UP000005707">
    <property type="component" value="Unassembled WGS sequence"/>
</dbReference>
<sequence>MDLNINLNMSNSANQSMAPKLSTDILYDVIIIGGGPAGLNAALYAKRKGLSTGILTKALGGQVINTSLVENYLGRTSLSGESLVDSFIDHINELEIPILDGVIVKDIQTSNHIYRIILTNGEIYQSKTVIISTGSKNKKLHIPGENEFFGKGVAYCAICDAPFYKGKDVIVAGGGNSAVEAALDLAKIAKSVTIVHRSEFRADQILIDKLDLHKNITTHLQTQILEIVGERTVGGIRALDKSTKKQRLIKTDGIFIEIGYKPNTTPFKDLVKLNEREEIIVGEMNQTSIPGIFAAGDATATPYKQIVIAASEGAKAALAVNDYINKA</sequence>
<feature type="domain" description="FAD/NAD(P)-binding" evidence="3">
    <location>
        <begin position="27"/>
        <end position="313"/>
    </location>
</feature>
<dbReference type="STRING" id="1033810.HLPCO_001697"/>
<dbReference type="GO" id="GO:0004791">
    <property type="term" value="F:thioredoxin-disulfide reductase (NADPH) activity"/>
    <property type="evidence" value="ECO:0007669"/>
    <property type="project" value="UniProtKB-EC"/>
</dbReference>
<evidence type="ECO:0000313" key="4">
    <source>
        <dbReference type="EMBL" id="ERJ12170.1"/>
    </source>
</evidence>
<reference evidence="4 5" key="1">
    <citation type="journal article" date="2011" name="J. Bacteriol.">
        <title>Genome sequence of Haloplasma contractile, an unusual contractile bacterium from a deep-sea anoxic brine lake.</title>
        <authorList>
            <person name="Antunes A."/>
            <person name="Alam I."/>
            <person name="El Dorry H."/>
            <person name="Siam R."/>
            <person name="Robertson A."/>
            <person name="Bajic V.B."/>
            <person name="Stingl U."/>
        </authorList>
    </citation>
    <scope>NUCLEOTIDE SEQUENCE [LARGE SCALE GENOMIC DNA]</scope>
    <source>
        <strain evidence="4 5">SSD-17B</strain>
    </source>
</reference>
<dbReference type="SUPFAM" id="SSF51905">
    <property type="entry name" value="FAD/NAD(P)-binding domain"/>
    <property type="match status" value="1"/>
</dbReference>
<dbReference type="PANTHER" id="PTHR48105">
    <property type="entry name" value="THIOREDOXIN REDUCTASE 1-RELATED-RELATED"/>
    <property type="match status" value="1"/>
</dbReference>
<dbReference type="FunCoup" id="F7Q222">
    <property type="interactions" value="7"/>
</dbReference>
<keyword evidence="5" id="KW-1185">Reference proteome</keyword>
<keyword evidence="2 4" id="KW-0560">Oxidoreductase</keyword>
<dbReference type="Gene3D" id="3.50.50.60">
    <property type="entry name" value="FAD/NAD(P)-binding domain"/>
    <property type="match status" value="2"/>
</dbReference>
<evidence type="ECO:0000313" key="5">
    <source>
        <dbReference type="Proteomes" id="UP000005707"/>
    </source>
</evidence>
<gene>
    <name evidence="4" type="primary">ahpF</name>
    <name evidence="4" type="ORF">HLPCO_001697</name>
</gene>
<accession>F7Q222</accession>
<dbReference type="PRINTS" id="PR00469">
    <property type="entry name" value="PNDRDTASEII"/>
</dbReference>
<dbReference type="InterPro" id="IPR050097">
    <property type="entry name" value="Ferredoxin-NADP_redctase_2"/>
</dbReference>
<keyword evidence="1" id="KW-0285">Flavoprotein</keyword>
<dbReference type="EMBL" id="AFNU02000005">
    <property type="protein sequence ID" value="ERJ12170.1"/>
    <property type="molecule type" value="Genomic_DNA"/>
</dbReference>
<dbReference type="InterPro" id="IPR023753">
    <property type="entry name" value="FAD/NAD-binding_dom"/>
</dbReference>
<dbReference type="InParanoid" id="F7Q222"/>
<dbReference type="Pfam" id="PF07992">
    <property type="entry name" value="Pyr_redox_2"/>
    <property type="match status" value="1"/>
</dbReference>
<dbReference type="AlphaFoldDB" id="F7Q222"/>
<dbReference type="EC" id="1.8.1.9" evidence="4"/>
<proteinExistence type="predicted"/>
<comment type="caution">
    <text evidence="4">The sequence shown here is derived from an EMBL/GenBank/DDBJ whole genome shotgun (WGS) entry which is preliminary data.</text>
</comment>
<dbReference type="RefSeq" id="WP_008825171.1">
    <property type="nucleotide sequence ID" value="NZ_AFNU02000005.1"/>
</dbReference>
<evidence type="ECO:0000256" key="1">
    <source>
        <dbReference type="ARBA" id="ARBA00022630"/>
    </source>
</evidence>
<dbReference type="eggNOG" id="COG0492">
    <property type="taxonomic scope" value="Bacteria"/>
</dbReference>
<protein>
    <submittedName>
        <fullName evidence="4">Alkyl hydroperoxide reductase subunit F protein</fullName>
        <ecNumber evidence="4">1.8.1.9</ecNumber>
    </submittedName>
</protein>
<reference evidence="4 5" key="2">
    <citation type="journal article" date="2013" name="PLoS ONE">
        <title>INDIGO - INtegrated Data Warehouse of MIcrobial GenOmes with Examples from the Red Sea Extremophiles.</title>
        <authorList>
            <person name="Alam I."/>
            <person name="Antunes A."/>
            <person name="Kamau A.A."/>
            <person name="Ba Alawi W."/>
            <person name="Kalkatawi M."/>
            <person name="Stingl U."/>
            <person name="Bajic V.B."/>
        </authorList>
    </citation>
    <scope>NUCLEOTIDE SEQUENCE [LARGE SCALE GENOMIC DNA]</scope>
    <source>
        <strain evidence="4 5">SSD-17B</strain>
    </source>
</reference>
<evidence type="ECO:0000259" key="3">
    <source>
        <dbReference type="Pfam" id="PF07992"/>
    </source>
</evidence>
<dbReference type="PRINTS" id="PR00368">
    <property type="entry name" value="FADPNR"/>
</dbReference>
<evidence type="ECO:0000256" key="2">
    <source>
        <dbReference type="ARBA" id="ARBA00023002"/>
    </source>
</evidence>